<evidence type="ECO:0000256" key="1">
    <source>
        <dbReference type="SAM" id="Phobius"/>
    </source>
</evidence>
<dbReference type="AlphaFoldDB" id="A0A976FF93"/>
<dbReference type="PANTHER" id="PTHR24416">
    <property type="entry name" value="TYROSINE-PROTEIN KINASE RECEPTOR"/>
    <property type="match status" value="1"/>
</dbReference>
<dbReference type="OrthoDB" id="346907at2759"/>
<accession>A0A976FF93</accession>
<evidence type="ECO:0000313" key="3">
    <source>
        <dbReference type="EMBL" id="TDH65284.1"/>
    </source>
</evidence>
<evidence type="ECO:0000313" key="4">
    <source>
        <dbReference type="Proteomes" id="UP000294530"/>
    </source>
</evidence>
<organism evidence="3 4">
    <name type="scientific">Bremia lactucae</name>
    <name type="common">Lettuce downy mildew</name>
    <dbReference type="NCBI Taxonomy" id="4779"/>
    <lineage>
        <taxon>Eukaryota</taxon>
        <taxon>Sar</taxon>
        <taxon>Stramenopiles</taxon>
        <taxon>Oomycota</taxon>
        <taxon>Peronosporomycetes</taxon>
        <taxon>Peronosporales</taxon>
        <taxon>Peronosporaceae</taxon>
        <taxon>Bremia</taxon>
    </lineage>
</organism>
<protein>
    <recommendedName>
        <fullName evidence="2">Protein kinase domain-containing protein</fullName>
    </recommendedName>
</protein>
<keyword evidence="1" id="KW-1133">Transmembrane helix</keyword>
<dbReference type="EMBL" id="SHOA02000017">
    <property type="protein sequence ID" value="TDH65284.1"/>
    <property type="molecule type" value="Genomic_DNA"/>
</dbReference>
<comment type="caution">
    <text evidence="3">The sequence shown here is derived from an EMBL/GenBank/DDBJ whole genome shotgun (WGS) entry which is preliminary data.</text>
</comment>
<dbReference type="Pfam" id="PF07714">
    <property type="entry name" value="PK_Tyr_Ser-Thr"/>
    <property type="match status" value="1"/>
</dbReference>
<name>A0A976FF93_BRELC</name>
<evidence type="ECO:0000259" key="2">
    <source>
        <dbReference type="PROSITE" id="PS50011"/>
    </source>
</evidence>
<dbReference type="PROSITE" id="PS50011">
    <property type="entry name" value="PROTEIN_KINASE_DOM"/>
    <property type="match status" value="1"/>
</dbReference>
<dbReference type="GeneID" id="94352372"/>
<dbReference type="Gene3D" id="3.30.200.20">
    <property type="entry name" value="Phosphorylase Kinase, domain 1"/>
    <property type="match status" value="1"/>
</dbReference>
<feature type="transmembrane region" description="Helical" evidence="1">
    <location>
        <begin position="265"/>
        <end position="286"/>
    </location>
</feature>
<dbReference type="InterPro" id="IPR001245">
    <property type="entry name" value="Ser-Thr/Tyr_kinase_cat_dom"/>
</dbReference>
<keyword evidence="1" id="KW-0472">Membrane</keyword>
<dbReference type="GO" id="GO:0005886">
    <property type="term" value="C:plasma membrane"/>
    <property type="evidence" value="ECO:0007669"/>
    <property type="project" value="TreeGrafter"/>
</dbReference>
<dbReference type="Proteomes" id="UP000294530">
    <property type="component" value="Unassembled WGS sequence"/>
</dbReference>
<dbReference type="GO" id="GO:0005524">
    <property type="term" value="F:ATP binding"/>
    <property type="evidence" value="ECO:0007669"/>
    <property type="project" value="InterPro"/>
</dbReference>
<dbReference type="InterPro" id="IPR000719">
    <property type="entry name" value="Prot_kinase_dom"/>
</dbReference>
<dbReference type="SUPFAM" id="SSF56112">
    <property type="entry name" value="Protein kinase-like (PK-like)"/>
    <property type="match status" value="1"/>
</dbReference>
<dbReference type="InterPro" id="IPR050122">
    <property type="entry name" value="RTK"/>
</dbReference>
<feature type="domain" description="Protein kinase" evidence="2">
    <location>
        <begin position="412"/>
        <end position="572"/>
    </location>
</feature>
<sequence length="572" mass="63674">MVQDVETRTATSYCNLLSRCESFQKGKVAITDANLPKDVAATLAAHSDMTFSDLDDVVKERILWAHDCMLANDFINKSSLLLYVSTRCYNESSVGATMESVSVSNNKFLAHCEAMPCSSYDQFTDTKLLSKLISLFQCATGKASAMVTLRPYAALSSVNASIVAISQIYLSNISRSDKPESLRVYLISIQNQHASVSGAQNVTDAMIPCLRLQVVTNVEKLSNFRKPIVNKTLVNSILAPKRILRVYIESNSIGSLNDGDSRWELTVFAGIVMLIIILMLGACCWYRKEKTEKTEPISEATPKPSQNPSTTPPLGFISRIMGQCEKNRESGSVDTANIRSVPLNQGRRSSWYNFVNMSNRGSMICGRRSPFSGSWLARRGKSVSEYCKESEILNAFLNHPKVVAKRITFDELRFIRILSKGAYGEVWLGQYEKRQVAIKMLLLEKCQLTRSIEEFAGEIQLMCTLQHRNIVSLCGVSWYQLQNLCAILEYMEAGDLNEIRVSLRDDCPSSLRELIMDCTQLDTEARPSSMQVAYTLKSIIAPMLRLSVSTATTSFPDSDPSSDATTFANCQS</sequence>
<reference evidence="3 4" key="1">
    <citation type="journal article" date="2021" name="Genome Biol.">
        <title>AFLAP: assembly-free linkage analysis pipeline using k-mers from genome sequencing data.</title>
        <authorList>
            <person name="Fletcher K."/>
            <person name="Zhang L."/>
            <person name="Gil J."/>
            <person name="Han R."/>
            <person name="Cavanaugh K."/>
            <person name="Michelmore R."/>
        </authorList>
    </citation>
    <scope>NUCLEOTIDE SEQUENCE [LARGE SCALE GENOMIC DNA]</scope>
    <source>
        <strain evidence="3 4">SF5</strain>
    </source>
</reference>
<dbReference type="InterPro" id="IPR011009">
    <property type="entry name" value="Kinase-like_dom_sf"/>
</dbReference>
<dbReference type="RefSeq" id="XP_067814783.1">
    <property type="nucleotide sequence ID" value="XM_067966701.1"/>
</dbReference>
<keyword evidence="1" id="KW-0812">Transmembrane</keyword>
<keyword evidence="4" id="KW-1185">Reference proteome</keyword>
<dbReference type="KEGG" id="blac:94352372"/>
<proteinExistence type="predicted"/>
<dbReference type="GO" id="GO:0005518">
    <property type="term" value="F:collagen binding"/>
    <property type="evidence" value="ECO:0007669"/>
    <property type="project" value="TreeGrafter"/>
</dbReference>
<gene>
    <name evidence="3" type="ORF">CCR75_008651</name>
</gene>
<dbReference type="GO" id="GO:0038062">
    <property type="term" value="F:protein tyrosine kinase collagen receptor activity"/>
    <property type="evidence" value="ECO:0007669"/>
    <property type="project" value="TreeGrafter"/>
</dbReference>
<dbReference type="GO" id="GO:0051897">
    <property type="term" value="P:positive regulation of phosphatidylinositol 3-kinase/protein kinase B signal transduction"/>
    <property type="evidence" value="ECO:0007669"/>
    <property type="project" value="TreeGrafter"/>
</dbReference>
<dbReference type="PANTHER" id="PTHR24416:SF634">
    <property type="entry name" value="DISCOIDIN DOMAIN-CONTAINING RECEPTOR TYROSINE KINASE B"/>
    <property type="match status" value="1"/>
</dbReference>
<dbReference type="GO" id="GO:0043235">
    <property type="term" value="C:receptor complex"/>
    <property type="evidence" value="ECO:0007669"/>
    <property type="project" value="TreeGrafter"/>
</dbReference>